<evidence type="ECO:0000256" key="1">
    <source>
        <dbReference type="ARBA" id="ARBA00004370"/>
    </source>
</evidence>
<dbReference type="SMART" id="SM00184">
    <property type="entry name" value="RING"/>
    <property type="match status" value="1"/>
</dbReference>
<evidence type="ECO:0000313" key="10">
    <source>
        <dbReference type="EMBL" id="QHU03399.1"/>
    </source>
</evidence>
<evidence type="ECO:0000256" key="3">
    <source>
        <dbReference type="ARBA" id="ARBA00022723"/>
    </source>
</evidence>
<accession>A0A6C0JCR2</accession>
<dbReference type="PANTHER" id="PTHR46539">
    <property type="entry name" value="E3 UBIQUITIN-PROTEIN LIGASE ATL42"/>
    <property type="match status" value="1"/>
</dbReference>
<comment type="subcellular location">
    <subcellularLocation>
        <location evidence="1">Membrane</location>
    </subcellularLocation>
</comment>
<keyword evidence="3" id="KW-0479">Metal-binding</keyword>
<evidence type="ECO:0000256" key="6">
    <source>
        <dbReference type="ARBA" id="ARBA00022989"/>
    </source>
</evidence>
<evidence type="ECO:0000256" key="2">
    <source>
        <dbReference type="ARBA" id="ARBA00022692"/>
    </source>
</evidence>
<dbReference type="InterPro" id="IPR013083">
    <property type="entry name" value="Znf_RING/FYVE/PHD"/>
</dbReference>
<evidence type="ECO:0000256" key="4">
    <source>
        <dbReference type="ARBA" id="ARBA00022771"/>
    </source>
</evidence>
<feature type="domain" description="RING-type" evidence="9">
    <location>
        <begin position="214"/>
        <end position="256"/>
    </location>
</feature>
<evidence type="ECO:0000256" key="5">
    <source>
        <dbReference type="ARBA" id="ARBA00022833"/>
    </source>
</evidence>
<dbReference type="PROSITE" id="PS50089">
    <property type="entry name" value="ZF_RING_2"/>
    <property type="match status" value="1"/>
</dbReference>
<evidence type="ECO:0000256" key="7">
    <source>
        <dbReference type="ARBA" id="ARBA00023136"/>
    </source>
</evidence>
<dbReference type="Gene3D" id="3.30.40.10">
    <property type="entry name" value="Zinc/RING finger domain, C3HC4 (zinc finger)"/>
    <property type="match status" value="1"/>
</dbReference>
<keyword evidence="6" id="KW-1133">Transmembrane helix</keyword>
<proteinExistence type="predicted"/>
<keyword evidence="5" id="KW-0862">Zinc</keyword>
<keyword evidence="7" id="KW-0472">Membrane</keyword>
<feature type="compositionally biased region" description="Low complexity" evidence="8">
    <location>
        <begin position="71"/>
        <end position="90"/>
    </location>
</feature>
<feature type="compositionally biased region" description="Polar residues" evidence="8">
    <location>
        <begin position="91"/>
        <end position="102"/>
    </location>
</feature>
<dbReference type="SUPFAM" id="SSF57850">
    <property type="entry name" value="RING/U-box"/>
    <property type="match status" value="1"/>
</dbReference>
<dbReference type="Pfam" id="PF13639">
    <property type="entry name" value="zf-RING_2"/>
    <property type="match status" value="1"/>
</dbReference>
<name>A0A6C0JCR2_9ZZZZ</name>
<keyword evidence="4" id="KW-0863">Zinc-finger</keyword>
<sequence>MSNNVHDRLVNLLRELSDINEIRSNTSNNTYNINFYENYYNNSDLRNFREGNRNDTNIENTNLEDTNISFLSSSNRNNNTNNDENVRNSSESNRPYTDNQTSMDNIQRVTTHIIPLTGINRTGEFMNNENLTNEISNIISSNIRDIIRNRGNLDTNISIPPITSNISELRGISTLVNLNLGVNNEEEHPLPINILTEKTEVFIIDDNLADETKCPICNEKYEVNSICRKNKLCGHFFHLNCIDQWYSEKNICPECNQKIE</sequence>
<dbReference type="GO" id="GO:0008270">
    <property type="term" value="F:zinc ion binding"/>
    <property type="evidence" value="ECO:0007669"/>
    <property type="project" value="UniProtKB-KW"/>
</dbReference>
<dbReference type="PANTHER" id="PTHR46539:SF23">
    <property type="entry name" value="RING-TYPE DOMAIN-CONTAINING PROTEIN"/>
    <property type="match status" value="1"/>
</dbReference>
<dbReference type="GO" id="GO:0016020">
    <property type="term" value="C:membrane"/>
    <property type="evidence" value="ECO:0007669"/>
    <property type="project" value="UniProtKB-SubCell"/>
</dbReference>
<dbReference type="InterPro" id="IPR001841">
    <property type="entry name" value="Znf_RING"/>
</dbReference>
<reference evidence="10" key="1">
    <citation type="journal article" date="2020" name="Nature">
        <title>Giant virus diversity and host interactions through global metagenomics.</title>
        <authorList>
            <person name="Schulz F."/>
            <person name="Roux S."/>
            <person name="Paez-Espino D."/>
            <person name="Jungbluth S."/>
            <person name="Walsh D.A."/>
            <person name="Denef V.J."/>
            <person name="McMahon K.D."/>
            <person name="Konstantinidis K.T."/>
            <person name="Eloe-Fadrosh E.A."/>
            <person name="Kyrpides N.C."/>
            <person name="Woyke T."/>
        </authorList>
    </citation>
    <scope>NUCLEOTIDE SEQUENCE</scope>
    <source>
        <strain evidence="10">GVMAG-M-3300026093-6</strain>
    </source>
</reference>
<dbReference type="AlphaFoldDB" id="A0A6C0JCR2"/>
<evidence type="ECO:0000256" key="8">
    <source>
        <dbReference type="SAM" id="MobiDB-lite"/>
    </source>
</evidence>
<feature type="region of interest" description="Disordered" evidence="8">
    <location>
        <begin position="71"/>
        <end position="102"/>
    </location>
</feature>
<dbReference type="EMBL" id="MN740376">
    <property type="protein sequence ID" value="QHU03399.1"/>
    <property type="molecule type" value="Genomic_DNA"/>
</dbReference>
<evidence type="ECO:0000259" key="9">
    <source>
        <dbReference type="PROSITE" id="PS50089"/>
    </source>
</evidence>
<keyword evidence="2" id="KW-0812">Transmembrane</keyword>
<protein>
    <recommendedName>
        <fullName evidence="9">RING-type domain-containing protein</fullName>
    </recommendedName>
</protein>
<organism evidence="10">
    <name type="scientific">viral metagenome</name>
    <dbReference type="NCBI Taxonomy" id="1070528"/>
    <lineage>
        <taxon>unclassified sequences</taxon>
        <taxon>metagenomes</taxon>
        <taxon>organismal metagenomes</taxon>
    </lineage>
</organism>